<dbReference type="AlphaFoldDB" id="M8BU54"/>
<dbReference type="PROSITE" id="PS50863">
    <property type="entry name" value="B3"/>
    <property type="match status" value="2"/>
</dbReference>
<feature type="domain" description="TF-B3" evidence="7">
    <location>
        <begin position="19"/>
        <end position="112"/>
    </location>
</feature>
<name>M8BU54_AEGTA</name>
<evidence type="ECO:0000259" key="7">
    <source>
        <dbReference type="PROSITE" id="PS50863"/>
    </source>
</evidence>
<dbReference type="PANTHER" id="PTHR31391:SF93">
    <property type="entry name" value="TF-B3 DOMAIN-CONTAINING PROTEIN"/>
    <property type="match status" value="1"/>
</dbReference>
<evidence type="ECO:0000256" key="3">
    <source>
        <dbReference type="ARBA" id="ARBA00023125"/>
    </source>
</evidence>
<dbReference type="InterPro" id="IPR003340">
    <property type="entry name" value="B3_DNA-bd"/>
</dbReference>
<dbReference type="EnsemblPlants" id="EMT06472">
    <property type="protein sequence ID" value="EMT06472"/>
    <property type="gene ID" value="F775_11908"/>
</dbReference>
<organism evidence="8">
    <name type="scientific">Aegilops tauschii</name>
    <name type="common">Tausch's goatgrass</name>
    <name type="synonym">Aegilops squarrosa</name>
    <dbReference type="NCBI Taxonomy" id="37682"/>
    <lineage>
        <taxon>Eukaryota</taxon>
        <taxon>Viridiplantae</taxon>
        <taxon>Streptophyta</taxon>
        <taxon>Embryophyta</taxon>
        <taxon>Tracheophyta</taxon>
        <taxon>Spermatophyta</taxon>
        <taxon>Magnoliopsida</taxon>
        <taxon>Liliopsida</taxon>
        <taxon>Poales</taxon>
        <taxon>Poaceae</taxon>
        <taxon>BOP clade</taxon>
        <taxon>Pooideae</taxon>
        <taxon>Triticodae</taxon>
        <taxon>Triticeae</taxon>
        <taxon>Triticinae</taxon>
        <taxon>Aegilops</taxon>
    </lineage>
</organism>
<dbReference type="PANTHER" id="PTHR31391">
    <property type="entry name" value="B3 DOMAIN-CONTAINING PROTEIN OS11G0197600-RELATED"/>
    <property type="match status" value="1"/>
</dbReference>
<accession>M8BU54</accession>
<evidence type="ECO:0000256" key="2">
    <source>
        <dbReference type="ARBA" id="ARBA00023015"/>
    </source>
</evidence>
<keyword evidence="4" id="KW-0804">Transcription</keyword>
<feature type="region of interest" description="Disordered" evidence="6">
    <location>
        <begin position="361"/>
        <end position="383"/>
    </location>
</feature>
<proteinExistence type="predicted"/>
<feature type="domain" description="TF-B3" evidence="7">
    <location>
        <begin position="408"/>
        <end position="510"/>
    </location>
</feature>
<dbReference type="SMART" id="SM01019">
    <property type="entry name" value="B3"/>
    <property type="match status" value="3"/>
</dbReference>
<evidence type="ECO:0000313" key="8">
    <source>
        <dbReference type="EnsemblPlants" id="EMT06472"/>
    </source>
</evidence>
<dbReference type="InterPro" id="IPR015300">
    <property type="entry name" value="DNA-bd_pseudobarrel_sf"/>
</dbReference>
<feature type="compositionally biased region" description="Polar residues" evidence="6">
    <location>
        <begin position="130"/>
        <end position="164"/>
    </location>
</feature>
<reference evidence="8" key="1">
    <citation type="submission" date="2015-06" db="UniProtKB">
        <authorList>
            <consortium name="EnsemblPlants"/>
        </authorList>
    </citation>
    <scope>IDENTIFICATION</scope>
</reference>
<evidence type="ECO:0000256" key="6">
    <source>
        <dbReference type="SAM" id="MobiDB-lite"/>
    </source>
</evidence>
<evidence type="ECO:0000256" key="4">
    <source>
        <dbReference type="ARBA" id="ARBA00023163"/>
    </source>
</evidence>
<feature type="region of interest" description="Disordered" evidence="6">
    <location>
        <begin position="130"/>
        <end position="203"/>
    </location>
</feature>
<dbReference type="Pfam" id="PF02362">
    <property type="entry name" value="B3"/>
    <property type="match status" value="3"/>
</dbReference>
<protein>
    <submittedName>
        <fullName evidence="8">B3 domain-containing protein</fullName>
    </submittedName>
</protein>
<dbReference type="Gene3D" id="2.40.330.10">
    <property type="entry name" value="DNA-binding pseudobarrel domain"/>
    <property type="match status" value="3"/>
</dbReference>
<dbReference type="GO" id="GO:0003677">
    <property type="term" value="F:DNA binding"/>
    <property type="evidence" value="ECO:0007669"/>
    <property type="project" value="UniProtKB-KW"/>
</dbReference>
<dbReference type="GO" id="GO:0005634">
    <property type="term" value="C:nucleus"/>
    <property type="evidence" value="ECO:0007669"/>
    <property type="project" value="UniProtKB-SubCell"/>
</dbReference>
<evidence type="ECO:0000256" key="5">
    <source>
        <dbReference type="ARBA" id="ARBA00023242"/>
    </source>
</evidence>
<keyword evidence="5" id="KW-0539">Nucleus</keyword>
<sequence>MSNSCECCNRYWTHLHGKVKCFFTQMDRHSRHSMVIPERFVNYFGWKLSGTIELEAPNGSVYDVEIAERRNKTLLRSGWEAFVDANHIVENDSLMFRYRGSCRFKVVVFDSSGCEKVVSCARILTNISDQEPSTNSADISTSFSDGNTPSSARARSDGCQSGSSGHLRKRAKKDAISYPSEGSSAEDSPYEHESSEFDDQTLPTPLYVLSGNCYVTEEDEANIFALAQEIQPEMPLLVAMMTKPSVKPYPDLVIPKDYTLAHFPHRNQTIKLQLPEQSKKWYCEFRVKSDGGRCNLKECGFARDNHLLEGDLCVFQPMMNRKGRTFKVMVHLLRKASIDHPFGKNGLTSKKNAPTLCIKEEPNDGEETPSLGHEEHGISDEEPYMMPRGTCLTQLQKKKILEKVEAIGSDLHIYIAVMTRSSILVSLSFAIKYSATYLQKGSGSLVLQVEGKSQIWHDEMREKAGAMRIRAGWTSFASDNNLREGDICLFELMKNEGGLKKMVVYIIPLAALFCGMKFKLVADEVCMRKPLIVCIL</sequence>
<dbReference type="InterPro" id="IPR044837">
    <property type="entry name" value="REM16-like"/>
</dbReference>
<dbReference type="SUPFAM" id="SSF101936">
    <property type="entry name" value="DNA-binding pseudobarrel domain"/>
    <property type="match status" value="3"/>
</dbReference>
<keyword evidence="2" id="KW-0805">Transcription regulation</keyword>
<comment type="subcellular location">
    <subcellularLocation>
        <location evidence="1">Nucleus</location>
    </subcellularLocation>
</comment>
<evidence type="ECO:0000256" key="1">
    <source>
        <dbReference type="ARBA" id="ARBA00004123"/>
    </source>
</evidence>
<keyword evidence="3" id="KW-0238">DNA-binding</keyword>
<dbReference type="CDD" id="cd10017">
    <property type="entry name" value="B3_DNA"/>
    <property type="match status" value="3"/>
</dbReference>